<evidence type="ECO:0000313" key="1">
    <source>
        <dbReference type="EMBL" id="SFZ73001.1"/>
    </source>
</evidence>
<dbReference type="STRING" id="1122154.SAMN02746068_00719"/>
<name>A0A1K2H8A5_9LACT</name>
<sequence length="49" mass="5487">MSQKRILIPVTVEGLDDAISKAEKYTKLLKEAKTLANELASIDFKIESH</sequence>
<reference evidence="1 2" key="1">
    <citation type="submission" date="2016-11" db="EMBL/GenBank/DDBJ databases">
        <authorList>
            <person name="Jaros S."/>
            <person name="Januszkiewicz K."/>
            <person name="Wedrychowicz H."/>
        </authorList>
    </citation>
    <scope>NUCLEOTIDE SEQUENCE [LARGE SCALE GENOMIC DNA]</scope>
    <source>
        <strain evidence="1 2">DSM 22330</strain>
    </source>
</reference>
<evidence type="ECO:0000313" key="2">
    <source>
        <dbReference type="Proteomes" id="UP000185655"/>
    </source>
</evidence>
<dbReference type="Proteomes" id="UP000185655">
    <property type="component" value="Unassembled WGS sequence"/>
</dbReference>
<dbReference type="AlphaFoldDB" id="A0A1K2H8A5"/>
<accession>A0A1K2H8A5</accession>
<gene>
    <name evidence="1" type="ORF">SAMN02746068_00719</name>
</gene>
<dbReference type="RefSeq" id="WP_167362567.1">
    <property type="nucleotide sequence ID" value="NZ_FPKS01000003.1"/>
</dbReference>
<protein>
    <submittedName>
        <fullName evidence="1">Uncharacterized protein</fullName>
    </submittedName>
</protein>
<dbReference type="EMBL" id="FPKS01000003">
    <property type="protein sequence ID" value="SFZ73001.1"/>
    <property type="molecule type" value="Genomic_DNA"/>
</dbReference>
<organism evidence="1 2">
    <name type="scientific">Pseudolactococcus chungangensis CAU 28 = DSM 22330</name>
    <dbReference type="NCBI Taxonomy" id="1122154"/>
    <lineage>
        <taxon>Bacteria</taxon>
        <taxon>Bacillati</taxon>
        <taxon>Bacillota</taxon>
        <taxon>Bacilli</taxon>
        <taxon>Lactobacillales</taxon>
        <taxon>Streptococcaceae</taxon>
        <taxon>Pseudolactococcus</taxon>
    </lineage>
</organism>
<proteinExistence type="predicted"/>